<dbReference type="Pfam" id="PF13400">
    <property type="entry name" value="Tad"/>
    <property type="match status" value="1"/>
</dbReference>
<reference evidence="4" key="1">
    <citation type="submission" date="2018-03" db="EMBL/GenBank/DDBJ databases">
        <authorList>
            <person name="Sun L."/>
            <person name="Liu H."/>
            <person name="Chen W."/>
            <person name="Huang K."/>
            <person name="Liu W."/>
            <person name="Gao X."/>
        </authorList>
    </citation>
    <scope>NUCLEOTIDE SEQUENCE [LARGE SCALE GENOMIC DNA]</scope>
    <source>
        <strain evidence="4">SH9</strain>
    </source>
</reference>
<dbReference type="PROSITE" id="PS50234">
    <property type="entry name" value="VWFA"/>
    <property type="match status" value="1"/>
</dbReference>
<dbReference type="AlphaFoldDB" id="A0A2T1HQ00"/>
<sequence length="501" mass="53019">MEATMLNLAARRFWKRDEGSFAPAFALSLAALLSAVGVSVDYTRSVTLRARLQAATDSAALNLSKEAAQLTDAQLQARAEELVATGLSGASYIALKLSLTKGAGVLNLQTTATQKTTVSGLFAVHTVDVAAASIAQWGIGKVEVALVLDNTGSMAGTKLTNLKTAAKSLIDQLGKAQNDQQLVKVGIVPFSMTVNVGGAYQNASWMDTKALSPIHGEIFTSAANRFDLFNKMGVAWGGCVESRPMPYDVQETPPSQATPATLFVPFFAPDEPDSGGAYYNNYLSDASGTSTWRDRQGDPRKYTKAPKRGTNSVGYTYGPNAGCALAPITRLTNNLDSAKTAIDQMVAVGDTNIAMGLAWGWHVLSPNAPFADGAAYGTKDLTKFAILMTDGDNTNTDTSNADDSIYSGIGYIWQNRLGISSGTAGQRQTAMDNRLKTLCSNMKAQGVQLFTVRVEVTTGSSSLLQSCASDPSMFYNVANSADLTSVFSQISAKIAKLHLAM</sequence>
<feature type="domain" description="VWFA" evidence="2">
    <location>
        <begin position="143"/>
        <end position="191"/>
    </location>
</feature>
<gene>
    <name evidence="3" type="ORF">SLNSH_17265</name>
</gene>
<comment type="caution">
    <text evidence="3">The sequence shown here is derived from an EMBL/GenBank/DDBJ whole genome shotgun (WGS) entry which is preliminary data.</text>
</comment>
<dbReference type="Gene3D" id="3.40.50.410">
    <property type="entry name" value="von Willebrand factor, type A domain"/>
    <property type="match status" value="1"/>
</dbReference>
<name>A0A2T1HQ00_9HYPH</name>
<keyword evidence="4" id="KW-1185">Reference proteome</keyword>
<evidence type="ECO:0000313" key="4">
    <source>
        <dbReference type="Proteomes" id="UP000239772"/>
    </source>
</evidence>
<dbReference type="SUPFAM" id="SSF53300">
    <property type="entry name" value="vWA-like"/>
    <property type="match status" value="1"/>
</dbReference>
<evidence type="ECO:0000259" key="2">
    <source>
        <dbReference type="PROSITE" id="PS50234"/>
    </source>
</evidence>
<dbReference type="CDD" id="cd00198">
    <property type="entry name" value="vWFA"/>
    <property type="match status" value="1"/>
</dbReference>
<evidence type="ECO:0000313" key="3">
    <source>
        <dbReference type="EMBL" id="PSC03697.1"/>
    </source>
</evidence>
<protein>
    <recommendedName>
        <fullName evidence="2">VWFA domain-containing protein</fullName>
    </recommendedName>
</protein>
<feature type="compositionally biased region" description="Basic and acidic residues" evidence="1">
    <location>
        <begin position="292"/>
        <end position="301"/>
    </location>
</feature>
<proteinExistence type="predicted"/>
<dbReference type="Proteomes" id="UP000239772">
    <property type="component" value="Unassembled WGS sequence"/>
</dbReference>
<dbReference type="InterPro" id="IPR036465">
    <property type="entry name" value="vWFA_dom_sf"/>
</dbReference>
<accession>A0A2T1HQ00</accession>
<feature type="region of interest" description="Disordered" evidence="1">
    <location>
        <begin position="289"/>
        <end position="308"/>
    </location>
</feature>
<evidence type="ECO:0000256" key="1">
    <source>
        <dbReference type="SAM" id="MobiDB-lite"/>
    </source>
</evidence>
<dbReference type="EMBL" id="PVZS01000021">
    <property type="protein sequence ID" value="PSC03697.1"/>
    <property type="molecule type" value="Genomic_DNA"/>
</dbReference>
<dbReference type="InterPro" id="IPR028087">
    <property type="entry name" value="Tad_N"/>
</dbReference>
<organism evidence="3 4">
    <name type="scientific">Alsobacter soli</name>
    <dbReference type="NCBI Taxonomy" id="2109933"/>
    <lineage>
        <taxon>Bacteria</taxon>
        <taxon>Pseudomonadati</taxon>
        <taxon>Pseudomonadota</taxon>
        <taxon>Alphaproteobacteria</taxon>
        <taxon>Hyphomicrobiales</taxon>
        <taxon>Alsobacteraceae</taxon>
        <taxon>Alsobacter</taxon>
    </lineage>
</organism>
<dbReference type="InterPro" id="IPR002035">
    <property type="entry name" value="VWF_A"/>
</dbReference>